<name>A0ABU6WEG3_9FABA</name>
<dbReference type="EMBL" id="JASCZI010181455">
    <property type="protein sequence ID" value="MED6183674.1"/>
    <property type="molecule type" value="Genomic_DNA"/>
</dbReference>
<sequence length="131" mass="14458">MQWLAEHNEKAKKVPSPPWLELERAAGPFSATVCAASMAVLVGRRFWKEGEGCTIIFDLTCSSKCGLLLLKEAQFLWTQFLNSQGSIFGQSPALIIHGLNAIFLLLLADEKFYQWDPGGGSTFFGSSILFL</sequence>
<evidence type="ECO:0000313" key="1">
    <source>
        <dbReference type="EMBL" id="MED6183674.1"/>
    </source>
</evidence>
<reference evidence="1 2" key="1">
    <citation type="journal article" date="2023" name="Plants (Basel)">
        <title>Bridging the Gap: Combining Genomics and Transcriptomics Approaches to Understand Stylosanthes scabra, an Orphan Legume from the Brazilian Caatinga.</title>
        <authorList>
            <person name="Ferreira-Neto J.R.C."/>
            <person name="da Silva M.D."/>
            <person name="Binneck E."/>
            <person name="de Melo N.F."/>
            <person name="da Silva R.H."/>
            <person name="de Melo A.L.T.M."/>
            <person name="Pandolfi V."/>
            <person name="Bustamante F.O."/>
            <person name="Brasileiro-Vidal A.C."/>
            <person name="Benko-Iseppon A.M."/>
        </authorList>
    </citation>
    <scope>NUCLEOTIDE SEQUENCE [LARGE SCALE GENOMIC DNA]</scope>
    <source>
        <tissue evidence="1">Leaves</tissue>
    </source>
</reference>
<protein>
    <submittedName>
        <fullName evidence="1">Uncharacterized protein</fullName>
    </submittedName>
</protein>
<comment type="caution">
    <text evidence="1">The sequence shown here is derived from an EMBL/GenBank/DDBJ whole genome shotgun (WGS) entry which is preliminary data.</text>
</comment>
<keyword evidence="2" id="KW-1185">Reference proteome</keyword>
<proteinExistence type="predicted"/>
<gene>
    <name evidence="1" type="ORF">PIB30_039882</name>
</gene>
<evidence type="ECO:0000313" key="2">
    <source>
        <dbReference type="Proteomes" id="UP001341840"/>
    </source>
</evidence>
<accession>A0ABU6WEG3</accession>
<organism evidence="1 2">
    <name type="scientific">Stylosanthes scabra</name>
    <dbReference type="NCBI Taxonomy" id="79078"/>
    <lineage>
        <taxon>Eukaryota</taxon>
        <taxon>Viridiplantae</taxon>
        <taxon>Streptophyta</taxon>
        <taxon>Embryophyta</taxon>
        <taxon>Tracheophyta</taxon>
        <taxon>Spermatophyta</taxon>
        <taxon>Magnoliopsida</taxon>
        <taxon>eudicotyledons</taxon>
        <taxon>Gunneridae</taxon>
        <taxon>Pentapetalae</taxon>
        <taxon>rosids</taxon>
        <taxon>fabids</taxon>
        <taxon>Fabales</taxon>
        <taxon>Fabaceae</taxon>
        <taxon>Papilionoideae</taxon>
        <taxon>50 kb inversion clade</taxon>
        <taxon>dalbergioids sensu lato</taxon>
        <taxon>Dalbergieae</taxon>
        <taxon>Pterocarpus clade</taxon>
        <taxon>Stylosanthes</taxon>
    </lineage>
</organism>
<dbReference type="Proteomes" id="UP001341840">
    <property type="component" value="Unassembled WGS sequence"/>
</dbReference>